<dbReference type="InterPro" id="IPR008948">
    <property type="entry name" value="L-Aspartase-like"/>
</dbReference>
<dbReference type="SUPFAM" id="SSF48557">
    <property type="entry name" value="L-aspartase-like"/>
    <property type="match status" value="1"/>
</dbReference>
<dbReference type="CDD" id="cd00332">
    <property type="entry name" value="PAL-HAL"/>
    <property type="match status" value="1"/>
</dbReference>
<dbReference type="EMBL" id="FQZL01000054">
    <property type="protein sequence ID" value="SHJ88974.1"/>
    <property type="molecule type" value="Genomic_DNA"/>
</dbReference>
<dbReference type="GO" id="GO:0016841">
    <property type="term" value="F:ammonia-lyase activity"/>
    <property type="evidence" value="ECO:0007669"/>
    <property type="project" value="UniProtKB-ARBA"/>
</dbReference>
<keyword evidence="3" id="KW-1185">Reference proteome</keyword>
<dbReference type="AlphaFoldDB" id="A0A1M6MZX4"/>
<evidence type="ECO:0000313" key="3">
    <source>
        <dbReference type="Proteomes" id="UP000184052"/>
    </source>
</evidence>
<name>A0A1M6MZX4_9FIRM</name>
<dbReference type="PANTHER" id="PTHR10362">
    <property type="entry name" value="HISTIDINE AMMONIA-LYASE"/>
    <property type="match status" value="1"/>
</dbReference>
<dbReference type="RefSeq" id="WP_073051100.1">
    <property type="nucleotide sequence ID" value="NZ_FQZL01000054.1"/>
</dbReference>
<proteinExistence type="predicted"/>
<dbReference type="OrthoDB" id="9806955at2"/>
<evidence type="ECO:0000313" key="2">
    <source>
        <dbReference type="EMBL" id="SHJ88974.1"/>
    </source>
</evidence>
<dbReference type="InterPro" id="IPR001106">
    <property type="entry name" value="Aromatic_Lyase"/>
</dbReference>
<protein>
    <submittedName>
        <fullName evidence="2">Histidine ammonia-lyase</fullName>
    </submittedName>
</protein>
<dbReference type="Pfam" id="PF00221">
    <property type="entry name" value="Lyase_aromatic"/>
    <property type="match status" value="1"/>
</dbReference>
<gene>
    <name evidence="2" type="ORF">SAMN02745751_03645</name>
</gene>
<keyword evidence="1 2" id="KW-0456">Lyase</keyword>
<dbReference type="Proteomes" id="UP000184052">
    <property type="component" value="Unassembled WGS sequence"/>
</dbReference>
<dbReference type="Gene3D" id="1.20.200.10">
    <property type="entry name" value="Fumarase/aspartase (Central domain)"/>
    <property type="match status" value="1"/>
</dbReference>
<dbReference type="STRING" id="1121476.SAMN02745751_03645"/>
<evidence type="ECO:0000256" key="1">
    <source>
        <dbReference type="ARBA" id="ARBA00023239"/>
    </source>
</evidence>
<dbReference type="Gene3D" id="1.10.275.10">
    <property type="entry name" value="Fumarase/aspartase (N-terminal domain)"/>
    <property type="match status" value="1"/>
</dbReference>
<sequence>MILEEKRVETLIIDRDIDIQGFVDVCRHGRKVKFSDDYCQRVNNASNLVAKWTEEERTIYGTTTGFGVLCTEAISKEDASELSRRVVLSCATSVGDPLAIEQVRGIMLMVLLNVGTGHTGARLSTVEMYRQFLNKDLTPYVPKEGSVGYLTVEAHAALNLLGEGKAYYKGKLMKANEALKQAGLEPVSLSTKEGLVLTSSTTSPTALGALALYDMINSAKAAVIISSMTLEVLKGTTRAFDERVMSIRPHEEQGKVAANVRNILKDSQICKKHYDYRIQDALSLRCIPQLHGSVIKTLKDALKTIETEMNSCCDNPIIWPEGDDGEAISACNCDSSYVGIEMDSASIGATMMAKMSERRSYRLLDSNLSGYPWFLIKNPGLNCGMMMTQYTQAGILNDMKMMCQPACVDNFPTCGGQEDYVAMGYNSSKKALKISEMLDYILAIELLSVYQAHQFMDEGLEPGSASKTVLNRLSKTIPVIEEDVFLNPYIEEIKELINSGTLVEIVENITGKLEF</sequence>
<dbReference type="InterPro" id="IPR024083">
    <property type="entry name" value="Fumarase/histidase_N"/>
</dbReference>
<organism evidence="2 3">
    <name type="scientific">Dethiosulfatibacter aminovorans DSM 17477</name>
    <dbReference type="NCBI Taxonomy" id="1121476"/>
    <lineage>
        <taxon>Bacteria</taxon>
        <taxon>Bacillati</taxon>
        <taxon>Bacillota</taxon>
        <taxon>Tissierellia</taxon>
        <taxon>Dethiosulfatibacter</taxon>
    </lineage>
</organism>
<accession>A0A1M6MZX4</accession>
<reference evidence="2 3" key="1">
    <citation type="submission" date="2016-11" db="EMBL/GenBank/DDBJ databases">
        <authorList>
            <person name="Jaros S."/>
            <person name="Januszkiewicz K."/>
            <person name="Wedrychowicz H."/>
        </authorList>
    </citation>
    <scope>NUCLEOTIDE SEQUENCE [LARGE SCALE GENOMIC DNA]</scope>
    <source>
        <strain evidence="2 3">DSM 17477</strain>
    </source>
</reference>